<comment type="catalytic activity">
    <reaction evidence="1 18">
        <text>a 1,2-diacyl-sn-glycero-3-phosphate + CTP + H(+) = a CDP-1,2-diacyl-sn-glycerol + diphosphate</text>
        <dbReference type="Rhea" id="RHEA:16229"/>
        <dbReference type="ChEBI" id="CHEBI:15378"/>
        <dbReference type="ChEBI" id="CHEBI:33019"/>
        <dbReference type="ChEBI" id="CHEBI:37563"/>
        <dbReference type="ChEBI" id="CHEBI:58332"/>
        <dbReference type="ChEBI" id="CHEBI:58608"/>
        <dbReference type="EC" id="2.7.7.41"/>
    </reaction>
</comment>
<keyword evidence="11 18" id="KW-0812">Transmembrane</keyword>
<dbReference type="Proteomes" id="UP001499854">
    <property type="component" value="Unassembled WGS sequence"/>
</dbReference>
<keyword evidence="14" id="KW-0443">Lipid metabolism</keyword>
<evidence type="ECO:0000256" key="7">
    <source>
        <dbReference type="ARBA" id="ARBA00019373"/>
    </source>
</evidence>
<dbReference type="InterPro" id="IPR000374">
    <property type="entry name" value="PC_trans"/>
</dbReference>
<dbReference type="EMBL" id="BAAAQM010000002">
    <property type="protein sequence ID" value="GAA1952835.1"/>
    <property type="molecule type" value="Genomic_DNA"/>
</dbReference>
<comment type="subcellular location">
    <subcellularLocation>
        <location evidence="2">Cell membrane</location>
        <topology evidence="2">Multi-pass membrane protein</topology>
    </subcellularLocation>
</comment>
<protein>
    <recommendedName>
        <fullName evidence="7 18">Phosphatidate cytidylyltransferase</fullName>
        <ecNumber evidence="6 18">2.7.7.41</ecNumber>
    </recommendedName>
</protein>
<organism evidence="21 22">
    <name type="scientific">Catenulispora subtropica</name>
    <dbReference type="NCBI Taxonomy" id="450798"/>
    <lineage>
        <taxon>Bacteria</taxon>
        <taxon>Bacillati</taxon>
        <taxon>Actinomycetota</taxon>
        <taxon>Actinomycetes</taxon>
        <taxon>Catenulisporales</taxon>
        <taxon>Catenulisporaceae</taxon>
        <taxon>Catenulispora</taxon>
    </lineage>
</organism>
<dbReference type="RefSeq" id="WP_344655241.1">
    <property type="nucleotide sequence ID" value="NZ_BAAAQM010000002.1"/>
</dbReference>
<evidence type="ECO:0000256" key="4">
    <source>
        <dbReference type="ARBA" id="ARBA00005189"/>
    </source>
</evidence>
<evidence type="ECO:0000256" key="3">
    <source>
        <dbReference type="ARBA" id="ARBA00005119"/>
    </source>
</evidence>
<evidence type="ECO:0000256" key="15">
    <source>
        <dbReference type="ARBA" id="ARBA00023136"/>
    </source>
</evidence>
<comment type="pathway">
    <text evidence="3 18">Phospholipid metabolism; CDP-diacylglycerol biosynthesis; CDP-diacylglycerol from sn-glycerol 3-phosphate: step 3/3.</text>
</comment>
<comment type="caution">
    <text evidence="21">The sequence shown here is derived from an EMBL/GenBank/DDBJ whole genome shotgun (WGS) entry which is preliminary data.</text>
</comment>
<keyword evidence="9" id="KW-0444">Lipid biosynthesis</keyword>
<evidence type="ECO:0000256" key="9">
    <source>
        <dbReference type="ARBA" id="ARBA00022516"/>
    </source>
</evidence>
<keyword evidence="15 20" id="KW-0472">Membrane</keyword>
<evidence type="ECO:0000256" key="18">
    <source>
        <dbReference type="RuleBase" id="RU003938"/>
    </source>
</evidence>
<feature type="compositionally biased region" description="Gly residues" evidence="19">
    <location>
        <begin position="18"/>
        <end position="46"/>
    </location>
</feature>
<keyword evidence="13 20" id="KW-1133">Transmembrane helix</keyword>
<keyword evidence="8" id="KW-1003">Cell membrane</keyword>
<dbReference type="PROSITE" id="PS01315">
    <property type="entry name" value="CDS"/>
    <property type="match status" value="1"/>
</dbReference>
<dbReference type="EC" id="2.7.7.41" evidence="6 18"/>
<feature type="transmembrane region" description="Helical" evidence="20">
    <location>
        <begin position="228"/>
        <end position="247"/>
    </location>
</feature>
<evidence type="ECO:0000313" key="21">
    <source>
        <dbReference type="EMBL" id="GAA1952835.1"/>
    </source>
</evidence>
<evidence type="ECO:0000256" key="13">
    <source>
        <dbReference type="ARBA" id="ARBA00022989"/>
    </source>
</evidence>
<evidence type="ECO:0000256" key="20">
    <source>
        <dbReference type="SAM" id="Phobius"/>
    </source>
</evidence>
<evidence type="ECO:0000256" key="6">
    <source>
        <dbReference type="ARBA" id="ARBA00012487"/>
    </source>
</evidence>
<evidence type="ECO:0000256" key="1">
    <source>
        <dbReference type="ARBA" id="ARBA00001698"/>
    </source>
</evidence>
<evidence type="ECO:0000256" key="10">
    <source>
        <dbReference type="ARBA" id="ARBA00022679"/>
    </source>
</evidence>
<evidence type="ECO:0000256" key="17">
    <source>
        <dbReference type="ARBA" id="ARBA00023264"/>
    </source>
</evidence>
<evidence type="ECO:0000256" key="19">
    <source>
        <dbReference type="SAM" id="MobiDB-lite"/>
    </source>
</evidence>
<feature type="transmembrane region" description="Helical" evidence="20">
    <location>
        <begin position="132"/>
        <end position="149"/>
    </location>
</feature>
<keyword evidence="22" id="KW-1185">Reference proteome</keyword>
<feature type="region of interest" description="Disordered" evidence="19">
    <location>
        <begin position="1"/>
        <end position="54"/>
    </location>
</feature>
<sequence>MASTQTRRGEAPRTPDGPGDGPGGPGGPGGRGGPGGGPNGPSGPGTNGKPKGRAGRNLPAAIGVGVVLGAVLLGTLFVRGAFAVVVAVAVVLGVRELAQAMAHRDVRVPWPPIAVGGLGMIAASWFGGPTAMVAVLAMTTLATLVWRMAEGADGFVRDATAGLFTLVYLPMLASFAVLMLAQDAGYKRVILFLTLPIANDTGGYATGVFFGKHKLAPKISPGKTWEGLVGSLIVTAVVAAVGITTMLDGKAWQGVALGAAAVASATLGDLVESVIKRDLGIKDMSNLIPGHGGIMDRLDSMLATAPVAWLLLSAFLGWK</sequence>
<accession>A0ABP5BUJ3</accession>
<keyword evidence="10 18" id="KW-0808">Transferase</keyword>
<keyword evidence="12 18" id="KW-0548">Nucleotidyltransferase</keyword>
<evidence type="ECO:0000256" key="16">
    <source>
        <dbReference type="ARBA" id="ARBA00023209"/>
    </source>
</evidence>
<feature type="transmembrane region" description="Helical" evidence="20">
    <location>
        <begin position="300"/>
        <end position="318"/>
    </location>
</feature>
<evidence type="ECO:0000256" key="11">
    <source>
        <dbReference type="ARBA" id="ARBA00022692"/>
    </source>
</evidence>
<gene>
    <name evidence="21" type="ORF">GCM10009838_05020</name>
</gene>
<comment type="similarity">
    <text evidence="5 18">Belongs to the CDS family.</text>
</comment>
<evidence type="ECO:0000256" key="12">
    <source>
        <dbReference type="ARBA" id="ARBA00022695"/>
    </source>
</evidence>
<keyword evidence="16" id="KW-0594">Phospholipid biosynthesis</keyword>
<dbReference type="Pfam" id="PF01148">
    <property type="entry name" value="CTP_transf_1"/>
    <property type="match status" value="1"/>
</dbReference>
<evidence type="ECO:0000256" key="8">
    <source>
        <dbReference type="ARBA" id="ARBA00022475"/>
    </source>
</evidence>
<feature type="transmembrane region" description="Helical" evidence="20">
    <location>
        <begin position="58"/>
        <end position="75"/>
    </location>
</feature>
<evidence type="ECO:0000256" key="2">
    <source>
        <dbReference type="ARBA" id="ARBA00004651"/>
    </source>
</evidence>
<dbReference type="PANTHER" id="PTHR46382">
    <property type="entry name" value="PHOSPHATIDATE CYTIDYLYLTRANSFERASE"/>
    <property type="match status" value="1"/>
</dbReference>
<name>A0ABP5BUJ3_9ACTN</name>
<evidence type="ECO:0000313" key="22">
    <source>
        <dbReference type="Proteomes" id="UP001499854"/>
    </source>
</evidence>
<reference evidence="22" key="1">
    <citation type="journal article" date="2019" name="Int. J. Syst. Evol. Microbiol.">
        <title>The Global Catalogue of Microorganisms (GCM) 10K type strain sequencing project: providing services to taxonomists for standard genome sequencing and annotation.</title>
        <authorList>
            <consortium name="The Broad Institute Genomics Platform"/>
            <consortium name="The Broad Institute Genome Sequencing Center for Infectious Disease"/>
            <person name="Wu L."/>
            <person name="Ma J."/>
        </authorList>
    </citation>
    <scope>NUCLEOTIDE SEQUENCE [LARGE SCALE GENOMIC DNA]</scope>
    <source>
        <strain evidence="22">JCM 16013</strain>
    </source>
</reference>
<evidence type="ECO:0000256" key="14">
    <source>
        <dbReference type="ARBA" id="ARBA00023098"/>
    </source>
</evidence>
<dbReference type="PANTHER" id="PTHR46382:SF1">
    <property type="entry name" value="PHOSPHATIDATE CYTIDYLYLTRANSFERASE"/>
    <property type="match status" value="1"/>
</dbReference>
<evidence type="ECO:0000256" key="5">
    <source>
        <dbReference type="ARBA" id="ARBA00010185"/>
    </source>
</evidence>
<comment type="pathway">
    <text evidence="4">Lipid metabolism.</text>
</comment>
<keyword evidence="17" id="KW-1208">Phospholipid metabolism</keyword>
<proteinExistence type="inferred from homology"/>
<feature type="transmembrane region" description="Helical" evidence="20">
    <location>
        <begin position="161"/>
        <end position="181"/>
    </location>
</feature>